<feature type="compositionally biased region" description="Low complexity" evidence="1">
    <location>
        <begin position="63"/>
        <end position="93"/>
    </location>
</feature>
<organism evidence="3 4">
    <name type="scientific">Folsomia candida</name>
    <name type="common">Springtail</name>
    <dbReference type="NCBI Taxonomy" id="158441"/>
    <lineage>
        <taxon>Eukaryota</taxon>
        <taxon>Metazoa</taxon>
        <taxon>Ecdysozoa</taxon>
        <taxon>Arthropoda</taxon>
        <taxon>Hexapoda</taxon>
        <taxon>Collembola</taxon>
        <taxon>Entomobryomorpha</taxon>
        <taxon>Isotomoidea</taxon>
        <taxon>Isotomidae</taxon>
        <taxon>Proisotominae</taxon>
        <taxon>Folsomia</taxon>
    </lineage>
</organism>
<feature type="chain" id="PRO_5012420641" evidence="2">
    <location>
        <begin position="19"/>
        <end position="130"/>
    </location>
</feature>
<feature type="signal peptide" evidence="2">
    <location>
        <begin position="1"/>
        <end position="18"/>
    </location>
</feature>
<dbReference type="EMBL" id="LNIX01000001">
    <property type="protein sequence ID" value="OXA64388.1"/>
    <property type="molecule type" value="Genomic_DNA"/>
</dbReference>
<evidence type="ECO:0000313" key="3">
    <source>
        <dbReference type="EMBL" id="OXA64388.1"/>
    </source>
</evidence>
<evidence type="ECO:0000313" key="4">
    <source>
        <dbReference type="Proteomes" id="UP000198287"/>
    </source>
</evidence>
<dbReference type="Proteomes" id="UP000198287">
    <property type="component" value="Unassembled WGS sequence"/>
</dbReference>
<keyword evidence="2" id="KW-0732">Signal</keyword>
<protein>
    <submittedName>
        <fullName evidence="3">Uncharacterized protein</fullName>
    </submittedName>
</protein>
<evidence type="ECO:0000256" key="1">
    <source>
        <dbReference type="SAM" id="MobiDB-lite"/>
    </source>
</evidence>
<sequence length="130" mass="14832">MLFYFVIIAVVGVPICGAQEQQSTVDIPPQITNEMLALIANRPNVQAQQYPYPQQQYQQQYQPQVQPYQPQAQQYQPQFQQYPQPTPGPGVTQDGLTQRPPFSYDIFTRPPLGPIFANLYPNFPGFTGRK</sequence>
<name>A0A226F4L4_FOLCA</name>
<proteinExistence type="predicted"/>
<reference evidence="3 4" key="1">
    <citation type="submission" date="2015-12" db="EMBL/GenBank/DDBJ databases">
        <title>The genome of Folsomia candida.</title>
        <authorList>
            <person name="Faddeeva A."/>
            <person name="Derks M.F."/>
            <person name="Anvar Y."/>
            <person name="Smit S."/>
            <person name="Van Straalen N."/>
            <person name="Roelofs D."/>
        </authorList>
    </citation>
    <scope>NUCLEOTIDE SEQUENCE [LARGE SCALE GENOMIC DNA]</scope>
    <source>
        <strain evidence="3 4">VU population</strain>
        <tissue evidence="3">Whole body</tissue>
    </source>
</reference>
<feature type="region of interest" description="Disordered" evidence="1">
    <location>
        <begin position="63"/>
        <end position="102"/>
    </location>
</feature>
<keyword evidence="4" id="KW-1185">Reference proteome</keyword>
<evidence type="ECO:0000256" key="2">
    <source>
        <dbReference type="SAM" id="SignalP"/>
    </source>
</evidence>
<gene>
    <name evidence="3" type="ORF">Fcan01_01245</name>
</gene>
<comment type="caution">
    <text evidence="3">The sequence shown here is derived from an EMBL/GenBank/DDBJ whole genome shotgun (WGS) entry which is preliminary data.</text>
</comment>
<accession>A0A226F4L4</accession>
<dbReference type="AlphaFoldDB" id="A0A226F4L4"/>